<dbReference type="GeneID" id="86827900"/>
<sequence>MTELPERLMDCLHAEALAENEARSVPYCTGDRCADCTAPTADDPDDECCEATCGCCPRVDEHGNCWIGSEQDDGSRYCSQHGEGWLNDRTPEAELRYQILRANA</sequence>
<dbReference type="AlphaFoldDB" id="A0A8I0TPU9"/>
<keyword evidence="2" id="KW-1185">Reference proteome</keyword>
<dbReference type="OrthoDB" id="4316816at2"/>
<accession>A0A8I0TPU9</accession>
<dbReference type="Proteomes" id="UP000629287">
    <property type="component" value="Unassembled WGS sequence"/>
</dbReference>
<proteinExistence type="predicted"/>
<comment type="caution">
    <text evidence="1">The sequence shown here is derived from an EMBL/GenBank/DDBJ whole genome shotgun (WGS) entry which is preliminary data.</text>
</comment>
<evidence type="ECO:0000313" key="2">
    <source>
        <dbReference type="Proteomes" id="UP000629287"/>
    </source>
</evidence>
<protein>
    <submittedName>
        <fullName evidence="1">Uncharacterized protein</fullName>
    </submittedName>
</protein>
<organism evidence="1 2">
    <name type="scientific">Streptomyces stelliscabiei</name>
    <dbReference type="NCBI Taxonomy" id="146820"/>
    <lineage>
        <taxon>Bacteria</taxon>
        <taxon>Bacillati</taxon>
        <taxon>Actinomycetota</taxon>
        <taxon>Actinomycetes</taxon>
        <taxon>Kitasatosporales</taxon>
        <taxon>Streptomycetaceae</taxon>
        <taxon>Streptomyces</taxon>
    </lineage>
</organism>
<dbReference type="EMBL" id="JADBGF010000001">
    <property type="protein sequence ID" value="MBE1597200.1"/>
    <property type="molecule type" value="Genomic_DNA"/>
</dbReference>
<reference evidence="1 2" key="1">
    <citation type="submission" date="2020-10" db="EMBL/GenBank/DDBJ databases">
        <title>Sequencing the genomes of 1000 actinobacteria strains.</title>
        <authorList>
            <person name="Klenk H.-P."/>
        </authorList>
    </citation>
    <scope>NUCLEOTIDE SEQUENCE [LARGE SCALE GENOMIC DNA]</scope>
    <source>
        <strain evidence="1 2">DSM 41803</strain>
    </source>
</reference>
<gene>
    <name evidence="1" type="ORF">H4687_003329</name>
</gene>
<name>A0A8I0TPU9_9ACTN</name>
<dbReference type="RefSeq" id="WP_046916595.1">
    <property type="nucleotide sequence ID" value="NZ_JADBGF010000001.1"/>
</dbReference>
<evidence type="ECO:0000313" key="1">
    <source>
        <dbReference type="EMBL" id="MBE1597200.1"/>
    </source>
</evidence>